<feature type="region of interest" description="Disordered" evidence="1">
    <location>
        <begin position="48"/>
        <end position="77"/>
    </location>
</feature>
<comment type="caution">
    <text evidence="2">The sequence shown here is derived from an EMBL/GenBank/DDBJ whole genome shotgun (WGS) entry which is preliminary data.</text>
</comment>
<gene>
    <name evidence="2" type="ORF">AVEN_109097_1</name>
</gene>
<protein>
    <submittedName>
        <fullName evidence="2">Uncharacterized protein</fullName>
    </submittedName>
</protein>
<name>A0A4Y2I9B7_ARAVE</name>
<dbReference type="AlphaFoldDB" id="A0A4Y2I9B7"/>
<sequence>MKRTTPELAPSPNFRNTPTGRRLIWRATGPMHDGCSMEWGLEPRALQPRSCDLSTRPPQPPEIKFPQGNCHALRKHG</sequence>
<reference evidence="2 3" key="1">
    <citation type="journal article" date="2019" name="Sci. Rep.">
        <title>Orb-weaving spider Araneus ventricosus genome elucidates the spidroin gene catalogue.</title>
        <authorList>
            <person name="Kono N."/>
            <person name="Nakamura H."/>
            <person name="Ohtoshi R."/>
            <person name="Moran D.A.P."/>
            <person name="Shinohara A."/>
            <person name="Yoshida Y."/>
            <person name="Fujiwara M."/>
            <person name="Mori M."/>
            <person name="Tomita M."/>
            <person name="Arakawa K."/>
        </authorList>
    </citation>
    <scope>NUCLEOTIDE SEQUENCE [LARGE SCALE GENOMIC DNA]</scope>
</reference>
<evidence type="ECO:0000313" key="3">
    <source>
        <dbReference type="Proteomes" id="UP000499080"/>
    </source>
</evidence>
<keyword evidence="3" id="KW-1185">Reference proteome</keyword>
<organism evidence="2 3">
    <name type="scientific">Araneus ventricosus</name>
    <name type="common">Orbweaver spider</name>
    <name type="synonym">Epeira ventricosa</name>
    <dbReference type="NCBI Taxonomy" id="182803"/>
    <lineage>
        <taxon>Eukaryota</taxon>
        <taxon>Metazoa</taxon>
        <taxon>Ecdysozoa</taxon>
        <taxon>Arthropoda</taxon>
        <taxon>Chelicerata</taxon>
        <taxon>Arachnida</taxon>
        <taxon>Araneae</taxon>
        <taxon>Araneomorphae</taxon>
        <taxon>Entelegynae</taxon>
        <taxon>Araneoidea</taxon>
        <taxon>Araneidae</taxon>
        <taxon>Araneus</taxon>
    </lineage>
</organism>
<proteinExistence type="predicted"/>
<accession>A0A4Y2I9B7</accession>
<dbReference type="EMBL" id="BGPR01002486">
    <property type="protein sequence ID" value="GBM74278.1"/>
    <property type="molecule type" value="Genomic_DNA"/>
</dbReference>
<evidence type="ECO:0000313" key="2">
    <source>
        <dbReference type="EMBL" id="GBM74278.1"/>
    </source>
</evidence>
<dbReference type="Proteomes" id="UP000499080">
    <property type="component" value="Unassembled WGS sequence"/>
</dbReference>
<evidence type="ECO:0000256" key="1">
    <source>
        <dbReference type="SAM" id="MobiDB-lite"/>
    </source>
</evidence>